<sequence length="164" mass="19223">MIKTDDFRVYMYINRGEDDSGDHPVYWKHDGQRFAYNKTVKLNTDTKYTVKFVLQPALYPLSLSIGGNELKLEKKKEVAIVNDYIAKFNTIDMPVTEKGSRKELQIIMHIEDKGVFNGCIQTKIYKTTDKRHARWGEELHHIEWECMPNEEKAGFVTVTKESFR</sequence>
<evidence type="ECO:0000256" key="3">
    <source>
        <dbReference type="ARBA" id="ARBA00015651"/>
    </source>
</evidence>
<accession>A0ABM0GK21</accession>
<evidence type="ECO:0000256" key="1">
    <source>
        <dbReference type="ARBA" id="ARBA00003884"/>
    </source>
</evidence>
<dbReference type="GeneID" id="100378055"/>
<evidence type="ECO:0000313" key="5">
    <source>
        <dbReference type="Proteomes" id="UP000694865"/>
    </source>
</evidence>
<dbReference type="PANTHER" id="PTHR31952:SF1">
    <property type="entry name" value="CB1 CANNABINOID RECEPTOR-INTERACTING PROTEIN 1"/>
    <property type="match status" value="1"/>
</dbReference>
<dbReference type="Proteomes" id="UP000694865">
    <property type="component" value="Unplaced"/>
</dbReference>
<reference evidence="6 7" key="1">
    <citation type="submission" date="2025-05" db="UniProtKB">
        <authorList>
            <consortium name="RefSeq"/>
        </authorList>
    </citation>
    <scope>IDENTIFICATION</scope>
    <source>
        <tissue evidence="6 7">Testes</tissue>
    </source>
</reference>
<evidence type="ECO:0000313" key="7">
    <source>
        <dbReference type="RefSeq" id="XP_006812528.1"/>
    </source>
</evidence>
<dbReference type="InterPro" id="IPR029204">
    <property type="entry name" value="CNRIP1"/>
</dbReference>
<dbReference type="RefSeq" id="XP_006812528.1">
    <property type="nucleotide sequence ID" value="XM_006812465.1"/>
</dbReference>
<dbReference type="PANTHER" id="PTHR31952">
    <property type="entry name" value="CB1 CANNABINOID RECEPTOR-INTERACTING PROTEIN 1"/>
    <property type="match status" value="1"/>
</dbReference>
<comment type="function">
    <text evidence="1">Suppresses cannabinoid receptor CNR1-mediated tonic inhibition of voltage-gated calcium channels.</text>
</comment>
<evidence type="ECO:0000256" key="4">
    <source>
        <dbReference type="ARBA" id="ARBA00026030"/>
    </source>
</evidence>
<proteinExistence type="inferred from homology"/>
<comment type="similarity">
    <text evidence="2">Belongs to the CNRIP family.</text>
</comment>
<protein>
    <recommendedName>
        <fullName evidence="3">CB1 cannabinoid receptor-interacting protein 1</fullName>
    </recommendedName>
</protein>
<comment type="subunit">
    <text evidence="4">Interacts with the cannabinoid receptor CNR1 (via C-terminus). Does not interact with cannabinoid receptor CNR2.</text>
</comment>
<evidence type="ECO:0000256" key="2">
    <source>
        <dbReference type="ARBA" id="ARBA00007288"/>
    </source>
</evidence>
<name>A0ABM0GK21_SACKO</name>
<keyword evidence="5" id="KW-1185">Reference proteome</keyword>
<gene>
    <name evidence="6 7" type="primary">LOC100378055</name>
</gene>
<dbReference type="RefSeq" id="XP_002731584.1">
    <property type="nucleotide sequence ID" value="XM_002731538.2"/>
</dbReference>
<organism evidence="5 6">
    <name type="scientific">Saccoglossus kowalevskii</name>
    <name type="common">Acorn worm</name>
    <dbReference type="NCBI Taxonomy" id="10224"/>
    <lineage>
        <taxon>Eukaryota</taxon>
        <taxon>Metazoa</taxon>
        <taxon>Hemichordata</taxon>
        <taxon>Enteropneusta</taxon>
        <taxon>Harrimaniidae</taxon>
        <taxon>Saccoglossus</taxon>
    </lineage>
</organism>
<evidence type="ECO:0000313" key="6">
    <source>
        <dbReference type="RefSeq" id="XP_002731584.1"/>
    </source>
</evidence>
<dbReference type="Pfam" id="PF15043">
    <property type="entry name" value="CNRIP1"/>
    <property type="match status" value="1"/>
</dbReference>